<dbReference type="InterPro" id="IPR013783">
    <property type="entry name" value="Ig-like_fold"/>
</dbReference>
<dbReference type="GO" id="GO:0008745">
    <property type="term" value="F:N-acetylmuramoyl-L-alanine amidase activity"/>
    <property type="evidence" value="ECO:0007669"/>
    <property type="project" value="InterPro"/>
</dbReference>
<evidence type="ECO:0008006" key="6">
    <source>
        <dbReference type="Google" id="ProtNLM"/>
    </source>
</evidence>
<dbReference type="Pfam" id="PF01520">
    <property type="entry name" value="Amidase_3"/>
    <property type="match status" value="1"/>
</dbReference>
<dbReference type="SMART" id="SM00646">
    <property type="entry name" value="Ami_3"/>
    <property type="match status" value="1"/>
</dbReference>
<dbReference type="PANTHER" id="PTHR30404:SF0">
    <property type="entry name" value="N-ACETYLMURAMOYL-L-ALANINE AMIDASE AMIC"/>
    <property type="match status" value="1"/>
</dbReference>
<protein>
    <recommendedName>
        <fullName evidence="6">N-acetylmuramoyl-L-alanine amidase</fullName>
    </recommendedName>
</protein>
<dbReference type="CDD" id="cd02696">
    <property type="entry name" value="MurNAc-LAA"/>
    <property type="match status" value="1"/>
</dbReference>
<dbReference type="PANTHER" id="PTHR30404">
    <property type="entry name" value="N-ACETYLMURAMOYL-L-ALANINE AMIDASE"/>
    <property type="match status" value="1"/>
</dbReference>
<evidence type="ECO:0000256" key="1">
    <source>
        <dbReference type="ARBA" id="ARBA00022801"/>
    </source>
</evidence>
<sequence length="1014" mass="110727">MKKKPLFLLLLLALLLTAANAEAQIAASEWNEGVIATSFSCRKSNCVALPSRLALGKRVEVCSSKGCVTAVVADVGPWCRQDDPYVLGNSRPFAEQRAGENLDDALKFPEAGEDTLDCRTNPKVGGPIPRKSNGAGIDLSVDVDRELGNNGKGIVSWRFIDDPTNSLLKLIDTARKSQQESIPNIFSASISSGAPLDFFRGKTVLIDVGHGGRDPGAVFTTKNGQTVNEKDMALSYSNKLKEVLESNGARVLMTRETDVYLSLSERVDIINREKPDVAISMHINSARLPVFRGTPLVFVACLFREEGKNGNGLVDIAEFASFNQLCQPNPAESHQGSVIVASNVTNKLSGFLTGMRVADATVLVRSNSPVVLFEVGFGSNKDELERMLTPLHQTTITLGLAAAIQDYLGKTKKAAVTGTELKEIELEEELDYVVLNFGDLSELERRGVPNPITSIASGTKFYKNGNEVDAFATSIVPDSAGSENKLAVYRLQQYSSYNFEVKLTGYFDNKVIGTGSFGPIPGKAKPELNANVKWNFAGEAAGNVAPTAVANDINAVKGKAVLLDASRSFDSDGTIEGYLWLDSSHPDESPANGKRVAEATVSAVFNTLGEHLVILYVTDDKGATGSETFYVNVAKEQEGIVEEGAPRIERLVLNYEYSLRIRYNEDGTIRETDVISLQLGKNQLISAAFYSPVEFYRAQLELWAFQEGITPSAASIERRMIIAADERGTNAHEAGTDILVPIDEGKIVSLDEIDYGKIGTGQWNSSVKEFVQKFKDNQYYFRVETRIEKESNGKKVGSQFVPVSISLFEELPRIESCSSIRECLARGSQIVSNSLLRAGEQAEDFEGLKCVQLEEGKQLDVVSAPCISAERIDEILAANDSPAAGTGKAFYDYGLKYGIDPTVALAFFREESTFGKFGAANRTKSIGNIRYYDTADPNDAAYCPTQRNDNGFCSYDSWEQGIEHFYKYINGPLYVAAGNNTLEEIVPIYISASSTETSSIISKMRSWLAEWREQ</sequence>
<dbReference type="InterPro" id="IPR050695">
    <property type="entry name" value="N-acetylmuramoyl_amidase_3"/>
</dbReference>
<comment type="caution">
    <text evidence="4">The sequence shown here is derived from an EMBL/GenBank/DDBJ whole genome shotgun (WGS) entry which is preliminary data.</text>
</comment>
<gene>
    <name evidence="4" type="ORF">HA237_06730</name>
</gene>
<dbReference type="EMBL" id="DUFG01000035">
    <property type="protein sequence ID" value="HIH09020.1"/>
    <property type="molecule type" value="Genomic_DNA"/>
</dbReference>
<evidence type="ECO:0000259" key="3">
    <source>
        <dbReference type="SMART" id="SM00646"/>
    </source>
</evidence>
<dbReference type="InterPro" id="IPR035986">
    <property type="entry name" value="PKD_dom_sf"/>
</dbReference>
<dbReference type="Pfam" id="PF18911">
    <property type="entry name" value="PKD_4"/>
    <property type="match status" value="1"/>
</dbReference>
<dbReference type="InterPro" id="IPR022409">
    <property type="entry name" value="PKD/Chitinase_dom"/>
</dbReference>
<dbReference type="SUPFAM" id="SSF49299">
    <property type="entry name" value="PKD domain"/>
    <property type="match status" value="1"/>
</dbReference>
<dbReference type="Gene3D" id="2.60.40.10">
    <property type="entry name" value="Immunoglobulins"/>
    <property type="match status" value="1"/>
</dbReference>
<evidence type="ECO:0000313" key="5">
    <source>
        <dbReference type="Proteomes" id="UP000577419"/>
    </source>
</evidence>
<dbReference type="CDD" id="cd00146">
    <property type="entry name" value="PKD"/>
    <property type="match status" value="1"/>
</dbReference>
<dbReference type="InterPro" id="IPR002508">
    <property type="entry name" value="MurNAc-LAA_cat"/>
</dbReference>
<dbReference type="Gene3D" id="3.40.630.40">
    <property type="entry name" value="Zn-dependent exopeptidases"/>
    <property type="match status" value="1"/>
</dbReference>
<reference evidence="5" key="1">
    <citation type="journal article" date="2020" name="bioRxiv">
        <title>A rank-normalized archaeal taxonomy based on genome phylogeny resolves widespread incomplete and uneven classifications.</title>
        <authorList>
            <person name="Rinke C."/>
            <person name="Chuvochina M."/>
            <person name="Mussig A.J."/>
            <person name="Chaumeil P.-A."/>
            <person name="Waite D.W."/>
            <person name="Whitman W.B."/>
            <person name="Parks D.H."/>
            <person name="Hugenholtz P."/>
        </authorList>
    </citation>
    <scope>NUCLEOTIDE SEQUENCE [LARGE SCALE GENOMIC DNA]</scope>
</reference>
<dbReference type="AlphaFoldDB" id="A0A7J4IW26"/>
<feature type="domain" description="MurNAc-LAA" evidence="3">
    <location>
        <begin position="267"/>
        <end position="405"/>
    </location>
</feature>
<evidence type="ECO:0000259" key="2">
    <source>
        <dbReference type="SMART" id="SM00089"/>
    </source>
</evidence>
<feature type="domain" description="PKD/Chitinase" evidence="2">
    <location>
        <begin position="545"/>
        <end position="636"/>
    </location>
</feature>
<proteinExistence type="predicted"/>
<dbReference type="GO" id="GO:0009253">
    <property type="term" value="P:peptidoglycan catabolic process"/>
    <property type="evidence" value="ECO:0007669"/>
    <property type="project" value="InterPro"/>
</dbReference>
<dbReference type="SUPFAM" id="SSF53187">
    <property type="entry name" value="Zn-dependent exopeptidases"/>
    <property type="match status" value="1"/>
</dbReference>
<accession>A0A7J4IW26</accession>
<name>A0A7J4IW26_9ARCH</name>
<dbReference type="Proteomes" id="UP000577419">
    <property type="component" value="Unassembled WGS sequence"/>
</dbReference>
<evidence type="ECO:0000313" key="4">
    <source>
        <dbReference type="EMBL" id="HIH09020.1"/>
    </source>
</evidence>
<keyword evidence="1" id="KW-0378">Hydrolase</keyword>
<dbReference type="SMART" id="SM00089">
    <property type="entry name" value="PKD"/>
    <property type="match status" value="1"/>
</dbReference>
<organism evidence="4 5">
    <name type="scientific">Candidatus Iainarchaeum sp</name>
    <dbReference type="NCBI Taxonomy" id="3101447"/>
    <lineage>
        <taxon>Archaea</taxon>
        <taxon>Candidatus Iainarchaeota</taxon>
        <taxon>Candidatus Iainarchaeia</taxon>
        <taxon>Candidatus Iainarchaeales</taxon>
        <taxon>Candidatus Iainarchaeaceae</taxon>
        <taxon>Candidatus Iainarchaeum</taxon>
    </lineage>
</organism>
<dbReference type="InterPro" id="IPR000601">
    <property type="entry name" value="PKD_dom"/>
</dbReference>